<keyword evidence="2" id="KW-1133">Transmembrane helix</keyword>
<dbReference type="SUPFAM" id="SSF51735">
    <property type="entry name" value="NAD(P)-binding Rossmann-fold domains"/>
    <property type="match status" value="1"/>
</dbReference>
<feature type="transmembrane region" description="Helical" evidence="2">
    <location>
        <begin position="6"/>
        <end position="27"/>
    </location>
</feature>
<name>A0A4Y2B682_ARAVE</name>
<dbReference type="GO" id="GO:0008202">
    <property type="term" value="P:steroid metabolic process"/>
    <property type="evidence" value="ECO:0007669"/>
    <property type="project" value="TreeGrafter"/>
</dbReference>
<reference evidence="3 4" key="1">
    <citation type="journal article" date="2019" name="Sci. Rep.">
        <title>Orb-weaving spider Araneus ventricosus genome elucidates the spidroin gene catalogue.</title>
        <authorList>
            <person name="Kono N."/>
            <person name="Nakamura H."/>
            <person name="Ohtoshi R."/>
            <person name="Moran D.A.P."/>
            <person name="Shinohara A."/>
            <person name="Yoshida Y."/>
            <person name="Fujiwara M."/>
            <person name="Mori M."/>
            <person name="Tomita M."/>
            <person name="Arakawa K."/>
        </authorList>
    </citation>
    <scope>NUCLEOTIDE SEQUENCE [LARGE SCALE GENOMIC DNA]</scope>
</reference>
<dbReference type="EMBL" id="BGPR01000049">
    <property type="protein sequence ID" value="GBL86574.1"/>
    <property type="molecule type" value="Genomic_DNA"/>
</dbReference>
<gene>
    <name evidence="3" type="primary">Bdh1_2</name>
    <name evidence="3" type="ORF">AVEN_194829_1</name>
</gene>
<dbReference type="PANTHER" id="PTHR43313">
    <property type="entry name" value="SHORT-CHAIN DEHYDROGENASE/REDUCTASE FAMILY 9C"/>
    <property type="match status" value="1"/>
</dbReference>
<evidence type="ECO:0000313" key="4">
    <source>
        <dbReference type="Proteomes" id="UP000499080"/>
    </source>
</evidence>
<evidence type="ECO:0000256" key="1">
    <source>
        <dbReference type="RuleBase" id="RU000363"/>
    </source>
</evidence>
<keyword evidence="2" id="KW-0812">Transmembrane</keyword>
<dbReference type="OrthoDB" id="294295at2759"/>
<sequence>MDFKYYLVLSIHLIACVYLSKPLYLIAPSFLKHFYFKLLDYISFLLFTYLTFQFTKKRFLNDKVDAKDKAVFITGCDTGFGHLLAKRLDSKGFQVLAGCLLPDSKGAAELRRWCSQRLRVIPLDVSQDDSVNKALELAKDYMRRDGTTMWCVVNNAGVYRGISTELSRMEDFKYSMEVNAFGMVRVTRVFLPLLKKTRGRVVNVTSLVGRIAVRELTPYCLSKHAAVALNDCLRQEMKVWGVSVVSLEPELFQTQLTNNEALEEQIAATLSELPSSIEEDYGKPYFEDLRKSKAKFINYASPKVKVVVNDLESAVTLKYPDYHYKPRRSLFMRFLMFCFEVIPSYFRDICVQIVEILLRSPKPKAA</sequence>
<keyword evidence="2" id="KW-0472">Membrane</keyword>
<comment type="similarity">
    <text evidence="1">Belongs to the short-chain dehydrogenases/reductases (SDR) family.</text>
</comment>
<comment type="caution">
    <text evidence="3">The sequence shown here is derived from an EMBL/GenBank/DDBJ whole genome shotgun (WGS) entry which is preliminary data.</text>
</comment>
<evidence type="ECO:0000256" key="2">
    <source>
        <dbReference type="SAM" id="Phobius"/>
    </source>
</evidence>
<dbReference type="Proteomes" id="UP000499080">
    <property type="component" value="Unassembled WGS sequence"/>
</dbReference>
<dbReference type="PRINTS" id="PR00081">
    <property type="entry name" value="GDHRDH"/>
</dbReference>
<dbReference type="Pfam" id="PF00106">
    <property type="entry name" value="adh_short"/>
    <property type="match status" value="1"/>
</dbReference>
<dbReference type="GO" id="GO:0016491">
    <property type="term" value="F:oxidoreductase activity"/>
    <property type="evidence" value="ECO:0007669"/>
    <property type="project" value="TreeGrafter"/>
</dbReference>
<dbReference type="InterPro" id="IPR002347">
    <property type="entry name" value="SDR_fam"/>
</dbReference>
<dbReference type="PANTHER" id="PTHR43313:SF36">
    <property type="entry name" value="D-BETA-HYDROXYBUTYRATE DEHYDROGENASE, MITOCHONDRIAL"/>
    <property type="match status" value="1"/>
</dbReference>
<dbReference type="Gene3D" id="3.40.50.720">
    <property type="entry name" value="NAD(P)-binding Rossmann-like Domain"/>
    <property type="match status" value="1"/>
</dbReference>
<evidence type="ECO:0000313" key="3">
    <source>
        <dbReference type="EMBL" id="GBL86574.1"/>
    </source>
</evidence>
<keyword evidence="4" id="KW-1185">Reference proteome</keyword>
<accession>A0A4Y2B682</accession>
<organism evidence="3 4">
    <name type="scientific">Araneus ventricosus</name>
    <name type="common">Orbweaver spider</name>
    <name type="synonym">Epeira ventricosa</name>
    <dbReference type="NCBI Taxonomy" id="182803"/>
    <lineage>
        <taxon>Eukaryota</taxon>
        <taxon>Metazoa</taxon>
        <taxon>Ecdysozoa</taxon>
        <taxon>Arthropoda</taxon>
        <taxon>Chelicerata</taxon>
        <taxon>Arachnida</taxon>
        <taxon>Araneae</taxon>
        <taxon>Araneomorphae</taxon>
        <taxon>Entelegynae</taxon>
        <taxon>Araneoidea</taxon>
        <taxon>Araneidae</taxon>
        <taxon>Araneus</taxon>
    </lineage>
</organism>
<proteinExistence type="inferred from homology"/>
<dbReference type="PRINTS" id="PR00080">
    <property type="entry name" value="SDRFAMILY"/>
</dbReference>
<dbReference type="InterPro" id="IPR036291">
    <property type="entry name" value="NAD(P)-bd_dom_sf"/>
</dbReference>
<dbReference type="AlphaFoldDB" id="A0A4Y2B682"/>
<protein>
    <submittedName>
        <fullName evidence="3">D-beta-hydroxybutyrate dehydrogenase, mitochondrial</fullName>
    </submittedName>
</protein>
<feature type="transmembrane region" description="Helical" evidence="2">
    <location>
        <begin position="34"/>
        <end position="52"/>
    </location>
</feature>